<dbReference type="AlphaFoldDB" id="A0A1Y2HNK8"/>
<evidence type="ECO:0000313" key="2">
    <source>
        <dbReference type="Proteomes" id="UP000193411"/>
    </source>
</evidence>
<reference evidence="1 2" key="1">
    <citation type="submission" date="2016-07" db="EMBL/GenBank/DDBJ databases">
        <title>Pervasive Adenine N6-methylation of Active Genes in Fungi.</title>
        <authorList>
            <consortium name="DOE Joint Genome Institute"/>
            <person name="Mondo S.J."/>
            <person name="Dannebaum R.O."/>
            <person name="Kuo R.C."/>
            <person name="Labutti K."/>
            <person name="Haridas S."/>
            <person name="Kuo A."/>
            <person name="Salamov A."/>
            <person name="Ahrendt S.R."/>
            <person name="Lipzen A."/>
            <person name="Sullivan W."/>
            <person name="Andreopoulos W.B."/>
            <person name="Clum A."/>
            <person name="Lindquist E."/>
            <person name="Daum C."/>
            <person name="Ramamoorthy G.K."/>
            <person name="Gryganskyi A."/>
            <person name="Culley D."/>
            <person name="Magnuson J.K."/>
            <person name="James T.Y."/>
            <person name="O'Malley M.A."/>
            <person name="Stajich J.E."/>
            <person name="Spatafora J.W."/>
            <person name="Visel A."/>
            <person name="Grigoriev I.V."/>
        </authorList>
    </citation>
    <scope>NUCLEOTIDE SEQUENCE [LARGE SCALE GENOMIC DNA]</scope>
    <source>
        <strain evidence="1 2">PL171</strain>
    </source>
</reference>
<gene>
    <name evidence="1" type="ORF">BCR44DRAFT_1435652</name>
</gene>
<feature type="non-terminal residue" evidence="1">
    <location>
        <position position="89"/>
    </location>
</feature>
<name>A0A1Y2HNK8_9FUNG</name>
<evidence type="ECO:0000313" key="1">
    <source>
        <dbReference type="EMBL" id="ORZ34712.1"/>
    </source>
</evidence>
<protein>
    <submittedName>
        <fullName evidence="1">Uncharacterized protein</fullName>
    </submittedName>
</protein>
<dbReference type="EMBL" id="MCFL01000026">
    <property type="protein sequence ID" value="ORZ34712.1"/>
    <property type="molecule type" value="Genomic_DNA"/>
</dbReference>
<organism evidence="1 2">
    <name type="scientific">Catenaria anguillulae PL171</name>
    <dbReference type="NCBI Taxonomy" id="765915"/>
    <lineage>
        <taxon>Eukaryota</taxon>
        <taxon>Fungi</taxon>
        <taxon>Fungi incertae sedis</taxon>
        <taxon>Blastocladiomycota</taxon>
        <taxon>Blastocladiomycetes</taxon>
        <taxon>Blastocladiales</taxon>
        <taxon>Catenariaceae</taxon>
        <taxon>Catenaria</taxon>
    </lineage>
</organism>
<dbReference type="Proteomes" id="UP000193411">
    <property type="component" value="Unassembled WGS sequence"/>
</dbReference>
<accession>A0A1Y2HNK8</accession>
<proteinExistence type="predicted"/>
<sequence>MFLHLSFRRWSSLTGTLNLHRCEGRRRSAVPPSTHAHRLNMCMFSSHRALLRREASPRLCWPVGEAALSRVSDHGSLSCFVQALDCIQM</sequence>
<keyword evidence="2" id="KW-1185">Reference proteome</keyword>
<comment type="caution">
    <text evidence="1">The sequence shown here is derived from an EMBL/GenBank/DDBJ whole genome shotgun (WGS) entry which is preliminary data.</text>
</comment>